<gene>
    <name evidence="2" type="ORF">EVEC_LOCUS3160</name>
</gene>
<sequence>MSPELKCSHKFDLAAQSALDSVIEDGEVSAKELQLHRILPQHKAVLVLSTFTLIFGVVGITFGLLSVCSKLCALFYGTLLFISASCSGLADLVFLLAAARINIRYVPGIVDIYEQRLGYAVIFHAGASLVLFFSFFVSVISGCLLVSPNSLSKRRYYNSDYCHCQSPELRAYQKNPLHTVLEAQDEFINDDLSESKEGDTSPVSLL</sequence>
<dbReference type="WBParaSite" id="EVEC_0000345201-mRNA-1">
    <property type="protein sequence ID" value="EVEC_0000345201-mRNA-1"/>
    <property type="gene ID" value="EVEC_0000345201"/>
</dbReference>
<dbReference type="OrthoDB" id="5779987at2759"/>
<dbReference type="EMBL" id="UXUI01007523">
    <property type="protein sequence ID" value="VDD88017.1"/>
    <property type="molecule type" value="Genomic_DNA"/>
</dbReference>
<name>A0A0N4V0K5_ENTVE</name>
<dbReference type="InterPro" id="IPR010761">
    <property type="entry name" value="Clc_prot-like"/>
</dbReference>
<feature type="transmembrane region" description="Helical" evidence="1">
    <location>
        <begin position="44"/>
        <end position="67"/>
    </location>
</feature>
<dbReference type="AlphaFoldDB" id="A0A0N4V0K5"/>
<feature type="transmembrane region" description="Helical" evidence="1">
    <location>
        <begin position="119"/>
        <end position="146"/>
    </location>
</feature>
<keyword evidence="1" id="KW-0472">Membrane</keyword>
<dbReference type="Proteomes" id="UP000274131">
    <property type="component" value="Unassembled WGS sequence"/>
</dbReference>
<organism evidence="4">
    <name type="scientific">Enterobius vermicularis</name>
    <name type="common">Human pinworm</name>
    <dbReference type="NCBI Taxonomy" id="51028"/>
    <lineage>
        <taxon>Eukaryota</taxon>
        <taxon>Metazoa</taxon>
        <taxon>Ecdysozoa</taxon>
        <taxon>Nematoda</taxon>
        <taxon>Chromadorea</taxon>
        <taxon>Rhabditida</taxon>
        <taxon>Spirurina</taxon>
        <taxon>Oxyuridomorpha</taxon>
        <taxon>Oxyuroidea</taxon>
        <taxon>Oxyuridae</taxon>
        <taxon>Enterobius</taxon>
    </lineage>
</organism>
<dbReference type="Pfam" id="PF07062">
    <property type="entry name" value="Clc-like"/>
    <property type="match status" value="1"/>
</dbReference>
<protein>
    <submittedName>
        <fullName evidence="4">Transmembrane protein</fullName>
    </submittedName>
</protein>
<keyword evidence="1" id="KW-1133">Transmembrane helix</keyword>
<evidence type="ECO:0000313" key="4">
    <source>
        <dbReference type="WBParaSite" id="EVEC_0000345201-mRNA-1"/>
    </source>
</evidence>
<reference evidence="4" key="1">
    <citation type="submission" date="2017-02" db="UniProtKB">
        <authorList>
            <consortium name="WormBaseParasite"/>
        </authorList>
    </citation>
    <scope>IDENTIFICATION</scope>
</reference>
<keyword evidence="3" id="KW-1185">Reference proteome</keyword>
<evidence type="ECO:0000256" key="1">
    <source>
        <dbReference type="SAM" id="Phobius"/>
    </source>
</evidence>
<dbReference type="GO" id="GO:0016020">
    <property type="term" value="C:membrane"/>
    <property type="evidence" value="ECO:0007669"/>
    <property type="project" value="InterPro"/>
</dbReference>
<reference evidence="2 3" key="2">
    <citation type="submission" date="2018-10" db="EMBL/GenBank/DDBJ databases">
        <authorList>
            <consortium name="Pathogen Informatics"/>
        </authorList>
    </citation>
    <scope>NUCLEOTIDE SEQUENCE [LARGE SCALE GENOMIC DNA]</scope>
</reference>
<evidence type="ECO:0000313" key="3">
    <source>
        <dbReference type="Proteomes" id="UP000274131"/>
    </source>
</evidence>
<evidence type="ECO:0000313" key="2">
    <source>
        <dbReference type="EMBL" id="VDD88017.1"/>
    </source>
</evidence>
<proteinExistence type="predicted"/>
<accession>A0A0N4V0K5</accession>
<keyword evidence="1" id="KW-0812">Transmembrane</keyword>
<feature type="transmembrane region" description="Helical" evidence="1">
    <location>
        <begin position="74"/>
        <end position="99"/>
    </location>
</feature>
<dbReference type="STRING" id="51028.A0A0N4V0K5"/>